<feature type="domain" description="PTS EIIB type-1" evidence="14">
    <location>
        <begin position="5"/>
        <end position="87"/>
    </location>
</feature>
<keyword evidence="8" id="KW-0418">Kinase</keyword>
<dbReference type="RefSeq" id="WP_188781430.1">
    <property type="nucleotide sequence ID" value="NZ_BMKQ01000002.1"/>
</dbReference>
<feature type="compositionally biased region" description="Low complexity" evidence="12">
    <location>
        <begin position="482"/>
        <end position="500"/>
    </location>
</feature>
<feature type="domain" description="PTS EIIC type-1" evidence="15">
    <location>
        <begin position="123"/>
        <end position="481"/>
    </location>
</feature>
<keyword evidence="17" id="KW-1185">Reference proteome</keyword>
<dbReference type="PANTHER" id="PTHR30175">
    <property type="entry name" value="PHOSPHOTRANSFERASE SYSTEM TRANSPORT PROTEIN"/>
    <property type="match status" value="1"/>
</dbReference>
<dbReference type="InterPro" id="IPR018113">
    <property type="entry name" value="PTrfase_EIIB_Cys"/>
</dbReference>
<proteinExistence type="predicted"/>
<evidence type="ECO:0000256" key="1">
    <source>
        <dbReference type="ARBA" id="ARBA00004651"/>
    </source>
</evidence>
<evidence type="ECO:0000256" key="9">
    <source>
        <dbReference type="ARBA" id="ARBA00022989"/>
    </source>
</evidence>
<evidence type="ECO:0000256" key="4">
    <source>
        <dbReference type="ARBA" id="ARBA00022597"/>
    </source>
</evidence>
<evidence type="ECO:0000256" key="13">
    <source>
        <dbReference type="SAM" id="Phobius"/>
    </source>
</evidence>
<keyword evidence="6" id="KW-0598">Phosphotransferase system</keyword>
<evidence type="ECO:0000256" key="7">
    <source>
        <dbReference type="ARBA" id="ARBA00022692"/>
    </source>
</evidence>
<evidence type="ECO:0000259" key="15">
    <source>
        <dbReference type="PROSITE" id="PS51103"/>
    </source>
</evidence>
<feature type="active site" description="Phosphocysteine intermediate; for EIIB activity" evidence="11">
    <location>
        <position position="27"/>
    </location>
</feature>
<feature type="transmembrane region" description="Helical" evidence="13">
    <location>
        <begin position="223"/>
        <end position="240"/>
    </location>
</feature>
<accession>A0A917BW85</accession>
<dbReference type="AlphaFoldDB" id="A0A917BW85"/>
<dbReference type="InterPro" id="IPR036878">
    <property type="entry name" value="Glu_permease_IIB"/>
</dbReference>
<dbReference type="InterPro" id="IPR013013">
    <property type="entry name" value="PTS_EIIC_1"/>
</dbReference>
<dbReference type="GO" id="GO:0005886">
    <property type="term" value="C:plasma membrane"/>
    <property type="evidence" value="ECO:0007669"/>
    <property type="project" value="UniProtKB-SubCell"/>
</dbReference>
<keyword evidence="10 13" id="KW-0472">Membrane</keyword>
<evidence type="ECO:0000256" key="5">
    <source>
        <dbReference type="ARBA" id="ARBA00022679"/>
    </source>
</evidence>
<feature type="transmembrane region" description="Helical" evidence="13">
    <location>
        <begin position="301"/>
        <end position="320"/>
    </location>
</feature>
<evidence type="ECO:0000256" key="2">
    <source>
        <dbReference type="ARBA" id="ARBA00022448"/>
    </source>
</evidence>
<comment type="subcellular location">
    <subcellularLocation>
        <location evidence="1">Cell membrane</location>
        <topology evidence="1">Multi-pass membrane protein</topology>
    </subcellularLocation>
</comment>
<feature type="transmembrane region" description="Helical" evidence="13">
    <location>
        <begin position="128"/>
        <end position="147"/>
    </location>
</feature>
<evidence type="ECO:0000256" key="12">
    <source>
        <dbReference type="SAM" id="MobiDB-lite"/>
    </source>
</evidence>
<dbReference type="GO" id="GO:0016301">
    <property type="term" value="F:kinase activity"/>
    <property type="evidence" value="ECO:0007669"/>
    <property type="project" value="UniProtKB-KW"/>
</dbReference>
<protein>
    <submittedName>
        <fullName evidence="16">Permease</fullName>
    </submittedName>
</protein>
<evidence type="ECO:0000256" key="3">
    <source>
        <dbReference type="ARBA" id="ARBA00022475"/>
    </source>
</evidence>
<dbReference type="GO" id="GO:0008982">
    <property type="term" value="F:protein-N(PI)-phosphohistidine-sugar phosphotransferase activity"/>
    <property type="evidence" value="ECO:0007669"/>
    <property type="project" value="InterPro"/>
</dbReference>
<dbReference type="PROSITE" id="PS01035">
    <property type="entry name" value="PTS_EIIB_TYPE_1_CYS"/>
    <property type="match status" value="1"/>
</dbReference>
<dbReference type="GO" id="GO:0090588">
    <property type="term" value="F:protein-phosphocysteine-N-acetylmuramate phosphotransferase system transporter activity"/>
    <property type="evidence" value="ECO:0007669"/>
    <property type="project" value="TreeGrafter"/>
</dbReference>
<evidence type="ECO:0000313" key="17">
    <source>
        <dbReference type="Proteomes" id="UP000649179"/>
    </source>
</evidence>
<evidence type="ECO:0000256" key="6">
    <source>
        <dbReference type="ARBA" id="ARBA00022683"/>
    </source>
</evidence>
<dbReference type="InterPro" id="IPR001996">
    <property type="entry name" value="PTS_IIB_1"/>
</dbReference>
<feature type="transmembrane region" description="Helical" evidence="13">
    <location>
        <begin position="440"/>
        <end position="465"/>
    </location>
</feature>
<dbReference type="CDD" id="cd00212">
    <property type="entry name" value="PTS_IIB_glc"/>
    <property type="match status" value="1"/>
</dbReference>
<sequence>MNQRPPLADHLLRALGGAGNVREVENCITRLRVTVADPDVVDAEAMQALDQVLGVVPGATTQIVLGPGLVDRTAAELEEALSGAASGSAAGGGDSATALAARGEAMRTEQKRRNDTPVKNALRRIANIFVPLIPALIACGIIAGLSGLATNLVTGGQAEWLSGMPPLLGPISQGFLSLLAVFVGINTAREFGGTPVIGGAVAGIVVYAGVADVSAFGQQLQPGQGGVIGALMAALLAVYLERWIRRWCPDSLAMLVVPTLTVLITGLVTLLVLMSLAGWIAGGIADGVTWMLAHGGPFTGFILAGLFLPMVMLGLHQALIPIHTTLIESDGWTVLIPILAMAGAAQVGAALAVYARLPGNTSIRRTIRSAVPAGLLGVGEPLIYGVTLPLGRPFVTACGGAAVAGAWMSTMNMLGTSVGSTAIGPSGWAMIPLLNGNQGIGAAIGVYIVGEVIAYVFGFALTWFFGFSRERLRELNSEESEVAGTPAPVAVAGTPQPAPA</sequence>
<keyword evidence="2" id="KW-0813">Transport</keyword>
<keyword evidence="7 13" id="KW-0812">Transmembrane</keyword>
<dbReference type="Proteomes" id="UP000649179">
    <property type="component" value="Unassembled WGS sequence"/>
</dbReference>
<feature type="region of interest" description="Disordered" evidence="12">
    <location>
        <begin position="478"/>
        <end position="500"/>
    </location>
</feature>
<feature type="transmembrane region" description="Helical" evidence="13">
    <location>
        <begin position="197"/>
        <end position="217"/>
    </location>
</feature>
<keyword evidence="5" id="KW-0808">Transferase</keyword>
<dbReference type="Gene3D" id="3.30.1360.60">
    <property type="entry name" value="Glucose permease domain IIB"/>
    <property type="match status" value="1"/>
</dbReference>
<dbReference type="InterPro" id="IPR003352">
    <property type="entry name" value="PTS_EIIC"/>
</dbReference>
<comment type="caution">
    <text evidence="16">The sequence shown here is derived from an EMBL/GenBank/DDBJ whole genome shotgun (WGS) entry which is preliminary data.</text>
</comment>
<evidence type="ECO:0000256" key="10">
    <source>
        <dbReference type="ARBA" id="ARBA00023136"/>
    </source>
</evidence>
<dbReference type="GO" id="GO:0009401">
    <property type="term" value="P:phosphoenolpyruvate-dependent sugar phosphotransferase system"/>
    <property type="evidence" value="ECO:0007669"/>
    <property type="project" value="UniProtKB-KW"/>
</dbReference>
<reference evidence="16" key="1">
    <citation type="journal article" date="2014" name="Int. J. Syst. Evol. Microbiol.">
        <title>Complete genome sequence of Corynebacterium casei LMG S-19264T (=DSM 44701T), isolated from a smear-ripened cheese.</title>
        <authorList>
            <consortium name="US DOE Joint Genome Institute (JGI-PGF)"/>
            <person name="Walter F."/>
            <person name="Albersmeier A."/>
            <person name="Kalinowski J."/>
            <person name="Ruckert C."/>
        </authorList>
    </citation>
    <scope>NUCLEOTIDE SEQUENCE</scope>
    <source>
        <strain evidence="16">CGMCC 1.16067</strain>
    </source>
</reference>
<feature type="transmembrane region" description="Helical" evidence="13">
    <location>
        <begin position="252"/>
        <end position="281"/>
    </location>
</feature>
<keyword evidence="4" id="KW-0762">Sugar transport</keyword>
<evidence type="ECO:0000259" key="14">
    <source>
        <dbReference type="PROSITE" id="PS51098"/>
    </source>
</evidence>
<dbReference type="PROSITE" id="PS51103">
    <property type="entry name" value="PTS_EIIC_TYPE_1"/>
    <property type="match status" value="1"/>
</dbReference>
<feature type="transmembrane region" description="Helical" evidence="13">
    <location>
        <begin position="332"/>
        <end position="355"/>
    </location>
</feature>
<dbReference type="SUPFAM" id="SSF55604">
    <property type="entry name" value="Glucose permease domain IIB"/>
    <property type="match status" value="1"/>
</dbReference>
<name>A0A917BW85_9ACTN</name>
<dbReference type="Pfam" id="PF02378">
    <property type="entry name" value="PTS_EIIC"/>
    <property type="match status" value="1"/>
</dbReference>
<dbReference type="PROSITE" id="PS51098">
    <property type="entry name" value="PTS_EIIB_TYPE_1"/>
    <property type="match status" value="1"/>
</dbReference>
<evidence type="ECO:0000256" key="8">
    <source>
        <dbReference type="ARBA" id="ARBA00022777"/>
    </source>
</evidence>
<reference evidence="16" key="2">
    <citation type="submission" date="2020-09" db="EMBL/GenBank/DDBJ databases">
        <authorList>
            <person name="Sun Q."/>
            <person name="Zhou Y."/>
        </authorList>
    </citation>
    <scope>NUCLEOTIDE SEQUENCE</scope>
    <source>
        <strain evidence="16">CGMCC 1.16067</strain>
    </source>
</reference>
<evidence type="ECO:0000313" key="16">
    <source>
        <dbReference type="EMBL" id="GGF58731.1"/>
    </source>
</evidence>
<dbReference type="InterPro" id="IPR050558">
    <property type="entry name" value="PTS_Sugar-Specific_Components"/>
</dbReference>
<feature type="transmembrane region" description="Helical" evidence="13">
    <location>
        <begin position="167"/>
        <end position="185"/>
    </location>
</feature>
<dbReference type="PANTHER" id="PTHR30175:SF3">
    <property type="entry name" value="PTS SYSTEM N-ACETYLMURAMIC ACID-SPECIFIC EIIBC COMPONENT"/>
    <property type="match status" value="1"/>
</dbReference>
<keyword evidence="9 13" id="KW-1133">Transmembrane helix</keyword>
<dbReference type="Pfam" id="PF00367">
    <property type="entry name" value="PTS_EIIB"/>
    <property type="match status" value="1"/>
</dbReference>
<evidence type="ECO:0000256" key="11">
    <source>
        <dbReference type="PROSITE-ProRule" id="PRU00421"/>
    </source>
</evidence>
<gene>
    <name evidence="16" type="primary">scrA</name>
    <name evidence="16" type="ORF">GCM10011519_35700</name>
</gene>
<dbReference type="EMBL" id="BMKQ01000002">
    <property type="protein sequence ID" value="GGF58731.1"/>
    <property type="molecule type" value="Genomic_DNA"/>
</dbReference>
<keyword evidence="3" id="KW-1003">Cell membrane</keyword>
<organism evidence="16 17">
    <name type="scientific">Marmoricola endophyticus</name>
    <dbReference type="NCBI Taxonomy" id="2040280"/>
    <lineage>
        <taxon>Bacteria</taxon>
        <taxon>Bacillati</taxon>
        <taxon>Actinomycetota</taxon>
        <taxon>Actinomycetes</taxon>
        <taxon>Propionibacteriales</taxon>
        <taxon>Nocardioidaceae</taxon>
        <taxon>Marmoricola</taxon>
    </lineage>
</organism>